<evidence type="ECO:0000313" key="2">
    <source>
        <dbReference type="EMBL" id="EJK70961.1"/>
    </source>
</evidence>
<proteinExistence type="predicted"/>
<dbReference type="EMBL" id="AGNL01007813">
    <property type="protein sequence ID" value="EJK70961.1"/>
    <property type="molecule type" value="Genomic_DNA"/>
</dbReference>
<accession>K0TBX4</accession>
<evidence type="ECO:0000256" key="1">
    <source>
        <dbReference type="SAM" id="MobiDB-lite"/>
    </source>
</evidence>
<name>K0TBX4_THAOC</name>
<dbReference type="Proteomes" id="UP000266841">
    <property type="component" value="Unassembled WGS sequence"/>
</dbReference>
<comment type="caution">
    <text evidence="2">The sequence shown here is derived from an EMBL/GenBank/DDBJ whole genome shotgun (WGS) entry which is preliminary data.</text>
</comment>
<evidence type="ECO:0000313" key="3">
    <source>
        <dbReference type="Proteomes" id="UP000266841"/>
    </source>
</evidence>
<keyword evidence="3" id="KW-1185">Reference proteome</keyword>
<protein>
    <submittedName>
        <fullName evidence="2">Uncharacterized protein</fullName>
    </submittedName>
</protein>
<sequence>MSSLRSSPVRRRANGFPSHSSVYLGAQNSQNRVFLLVEDACAKLSWRIEHCHVPGDQIQLGLHGLFAKVAMTSCRKREAGAAGGSAG</sequence>
<gene>
    <name evidence="2" type="ORF">THAOC_07637</name>
</gene>
<organism evidence="2 3">
    <name type="scientific">Thalassiosira oceanica</name>
    <name type="common">Marine diatom</name>
    <dbReference type="NCBI Taxonomy" id="159749"/>
    <lineage>
        <taxon>Eukaryota</taxon>
        <taxon>Sar</taxon>
        <taxon>Stramenopiles</taxon>
        <taxon>Ochrophyta</taxon>
        <taxon>Bacillariophyta</taxon>
        <taxon>Coscinodiscophyceae</taxon>
        <taxon>Thalassiosirophycidae</taxon>
        <taxon>Thalassiosirales</taxon>
        <taxon>Thalassiosiraceae</taxon>
        <taxon>Thalassiosira</taxon>
    </lineage>
</organism>
<dbReference type="AlphaFoldDB" id="K0TBX4"/>
<reference evidence="2 3" key="1">
    <citation type="journal article" date="2012" name="Genome Biol.">
        <title>Genome and low-iron response of an oceanic diatom adapted to chronic iron limitation.</title>
        <authorList>
            <person name="Lommer M."/>
            <person name="Specht M."/>
            <person name="Roy A.S."/>
            <person name="Kraemer L."/>
            <person name="Andreson R."/>
            <person name="Gutowska M.A."/>
            <person name="Wolf J."/>
            <person name="Bergner S.V."/>
            <person name="Schilhabel M.B."/>
            <person name="Klostermeier U.C."/>
            <person name="Beiko R.G."/>
            <person name="Rosenstiel P."/>
            <person name="Hippler M."/>
            <person name="Laroche J."/>
        </authorList>
    </citation>
    <scope>NUCLEOTIDE SEQUENCE [LARGE SCALE GENOMIC DNA]</scope>
    <source>
        <strain evidence="2 3">CCMP1005</strain>
    </source>
</reference>
<feature type="region of interest" description="Disordered" evidence="1">
    <location>
        <begin position="1"/>
        <end position="23"/>
    </location>
</feature>